<evidence type="ECO:0000313" key="1">
    <source>
        <dbReference type="EMBL" id="KAK7459710.1"/>
    </source>
</evidence>
<dbReference type="Proteomes" id="UP001519460">
    <property type="component" value="Unassembled WGS sequence"/>
</dbReference>
<comment type="caution">
    <text evidence="1">The sequence shown here is derived from an EMBL/GenBank/DDBJ whole genome shotgun (WGS) entry which is preliminary data.</text>
</comment>
<gene>
    <name evidence="1" type="ORF">BaRGS_00038982</name>
</gene>
<sequence>MGEASQEERAIVSDMGSTRVTTWHQTRLIHINTTVRHRFTGPEEQLSPNCDRPQRGLFTCLSVSGPGHYRSVRECGPTTENTRLDKAGCPVFCDVHLEARTARQDRRQWDNATRFYSPGKKIQEHIITIQQQLIEKDLHHYKTRQNM</sequence>
<organism evidence="1 2">
    <name type="scientific">Batillaria attramentaria</name>
    <dbReference type="NCBI Taxonomy" id="370345"/>
    <lineage>
        <taxon>Eukaryota</taxon>
        <taxon>Metazoa</taxon>
        <taxon>Spiralia</taxon>
        <taxon>Lophotrochozoa</taxon>
        <taxon>Mollusca</taxon>
        <taxon>Gastropoda</taxon>
        <taxon>Caenogastropoda</taxon>
        <taxon>Sorbeoconcha</taxon>
        <taxon>Cerithioidea</taxon>
        <taxon>Batillariidae</taxon>
        <taxon>Batillaria</taxon>
    </lineage>
</organism>
<reference evidence="1 2" key="1">
    <citation type="journal article" date="2023" name="Sci. Data">
        <title>Genome assembly of the Korean intertidal mud-creeper Batillaria attramentaria.</title>
        <authorList>
            <person name="Patra A.K."/>
            <person name="Ho P.T."/>
            <person name="Jun S."/>
            <person name="Lee S.J."/>
            <person name="Kim Y."/>
            <person name="Won Y.J."/>
        </authorList>
    </citation>
    <scope>NUCLEOTIDE SEQUENCE [LARGE SCALE GENOMIC DNA]</scope>
    <source>
        <strain evidence="1">Wonlab-2016</strain>
    </source>
</reference>
<protein>
    <submittedName>
        <fullName evidence="1">Uncharacterized protein</fullName>
    </submittedName>
</protein>
<dbReference type="EMBL" id="JACVVK020000656">
    <property type="protein sequence ID" value="KAK7459710.1"/>
    <property type="molecule type" value="Genomic_DNA"/>
</dbReference>
<keyword evidence="2" id="KW-1185">Reference proteome</keyword>
<evidence type="ECO:0000313" key="2">
    <source>
        <dbReference type="Proteomes" id="UP001519460"/>
    </source>
</evidence>
<accession>A0ABD0J4B6</accession>
<name>A0ABD0J4B6_9CAEN</name>
<dbReference type="AlphaFoldDB" id="A0ABD0J4B6"/>
<proteinExistence type="predicted"/>